<feature type="transmembrane region" description="Helical" evidence="1">
    <location>
        <begin position="38"/>
        <end position="64"/>
    </location>
</feature>
<organism evidence="2 3">
    <name type="scientific">Podospora fimiseda</name>
    <dbReference type="NCBI Taxonomy" id="252190"/>
    <lineage>
        <taxon>Eukaryota</taxon>
        <taxon>Fungi</taxon>
        <taxon>Dikarya</taxon>
        <taxon>Ascomycota</taxon>
        <taxon>Pezizomycotina</taxon>
        <taxon>Sordariomycetes</taxon>
        <taxon>Sordariomycetidae</taxon>
        <taxon>Sordariales</taxon>
        <taxon>Podosporaceae</taxon>
        <taxon>Podospora</taxon>
    </lineage>
</organism>
<reference evidence="2" key="1">
    <citation type="journal article" date="2023" name="Mol. Phylogenet. Evol.">
        <title>Genome-scale phylogeny and comparative genomics of the fungal order Sordariales.</title>
        <authorList>
            <person name="Hensen N."/>
            <person name="Bonometti L."/>
            <person name="Westerberg I."/>
            <person name="Brannstrom I.O."/>
            <person name="Guillou S."/>
            <person name="Cros-Aarteil S."/>
            <person name="Calhoun S."/>
            <person name="Haridas S."/>
            <person name="Kuo A."/>
            <person name="Mondo S."/>
            <person name="Pangilinan J."/>
            <person name="Riley R."/>
            <person name="LaButti K."/>
            <person name="Andreopoulos B."/>
            <person name="Lipzen A."/>
            <person name="Chen C."/>
            <person name="Yan M."/>
            <person name="Daum C."/>
            <person name="Ng V."/>
            <person name="Clum A."/>
            <person name="Steindorff A."/>
            <person name="Ohm R.A."/>
            <person name="Martin F."/>
            <person name="Silar P."/>
            <person name="Natvig D.O."/>
            <person name="Lalanne C."/>
            <person name="Gautier V."/>
            <person name="Ament-Velasquez S.L."/>
            <person name="Kruys A."/>
            <person name="Hutchinson M.I."/>
            <person name="Powell A.J."/>
            <person name="Barry K."/>
            <person name="Miller A.N."/>
            <person name="Grigoriev I.V."/>
            <person name="Debuchy R."/>
            <person name="Gladieux P."/>
            <person name="Hiltunen Thoren M."/>
            <person name="Johannesson H."/>
        </authorList>
    </citation>
    <scope>NUCLEOTIDE SEQUENCE</scope>
    <source>
        <strain evidence="2">CBS 990.96</strain>
    </source>
</reference>
<keyword evidence="1" id="KW-0472">Membrane</keyword>
<dbReference type="Proteomes" id="UP001301958">
    <property type="component" value="Unassembled WGS sequence"/>
</dbReference>
<keyword evidence="1" id="KW-0812">Transmembrane</keyword>
<proteinExistence type="predicted"/>
<dbReference type="EMBL" id="MU865363">
    <property type="protein sequence ID" value="KAK4225613.1"/>
    <property type="molecule type" value="Genomic_DNA"/>
</dbReference>
<evidence type="ECO:0000313" key="3">
    <source>
        <dbReference type="Proteomes" id="UP001301958"/>
    </source>
</evidence>
<evidence type="ECO:0000313" key="2">
    <source>
        <dbReference type="EMBL" id="KAK4225613.1"/>
    </source>
</evidence>
<reference evidence="2" key="2">
    <citation type="submission" date="2023-05" db="EMBL/GenBank/DDBJ databases">
        <authorList>
            <consortium name="Lawrence Berkeley National Laboratory"/>
            <person name="Steindorff A."/>
            <person name="Hensen N."/>
            <person name="Bonometti L."/>
            <person name="Westerberg I."/>
            <person name="Brannstrom I.O."/>
            <person name="Guillou S."/>
            <person name="Cros-Aarteil S."/>
            <person name="Calhoun S."/>
            <person name="Haridas S."/>
            <person name="Kuo A."/>
            <person name="Mondo S."/>
            <person name="Pangilinan J."/>
            <person name="Riley R."/>
            <person name="Labutti K."/>
            <person name="Andreopoulos B."/>
            <person name="Lipzen A."/>
            <person name="Chen C."/>
            <person name="Yanf M."/>
            <person name="Daum C."/>
            <person name="Ng V."/>
            <person name="Clum A."/>
            <person name="Ohm R."/>
            <person name="Martin F."/>
            <person name="Silar P."/>
            <person name="Natvig D."/>
            <person name="Lalanne C."/>
            <person name="Gautier V."/>
            <person name="Ament-Velasquez S.L."/>
            <person name="Kruys A."/>
            <person name="Hutchinson M.I."/>
            <person name="Powell A.J."/>
            <person name="Barry K."/>
            <person name="Miller A.N."/>
            <person name="Grigoriev I.V."/>
            <person name="Debuchy R."/>
            <person name="Gladieux P."/>
            <person name="Thoren M.H."/>
            <person name="Johannesson H."/>
        </authorList>
    </citation>
    <scope>NUCLEOTIDE SEQUENCE</scope>
    <source>
        <strain evidence="2">CBS 990.96</strain>
    </source>
</reference>
<evidence type="ECO:0000256" key="1">
    <source>
        <dbReference type="SAM" id="Phobius"/>
    </source>
</evidence>
<dbReference type="AlphaFoldDB" id="A0AAN7BLP0"/>
<keyword evidence="1" id="KW-1133">Transmembrane helix</keyword>
<keyword evidence="3" id="KW-1185">Reference proteome</keyword>
<name>A0AAN7BLP0_9PEZI</name>
<protein>
    <submittedName>
        <fullName evidence="2">Uncharacterized protein</fullName>
    </submittedName>
</protein>
<sequence>MRLIIWIIAVSALGALYIGAMAVFFFAIQWVLLVFFAIIWPLYIIANILHITCVFIECIFMLVVKGIKAVGRFFCFTPGRTRCGLDCAGKGAEGEDKNINQGMELPTYEQAVRQPQRAHTISRP</sequence>
<accession>A0AAN7BLP0</accession>
<comment type="caution">
    <text evidence="2">The sequence shown here is derived from an EMBL/GenBank/DDBJ whole genome shotgun (WGS) entry which is preliminary data.</text>
</comment>
<feature type="transmembrane region" description="Helical" evidence="1">
    <location>
        <begin position="7"/>
        <end position="32"/>
    </location>
</feature>
<gene>
    <name evidence="2" type="ORF">QBC38DRAFT_482566</name>
</gene>